<dbReference type="InterPro" id="IPR011009">
    <property type="entry name" value="Kinase-like_dom_sf"/>
</dbReference>
<dbReference type="Gene3D" id="1.10.510.10">
    <property type="entry name" value="Transferase(Phosphotransferase) domain 1"/>
    <property type="match status" value="1"/>
</dbReference>
<dbReference type="GO" id="GO:0004672">
    <property type="term" value="F:protein kinase activity"/>
    <property type="evidence" value="ECO:0007669"/>
    <property type="project" value="InterPro"/>
</dbReference>
<accession>A0AAV9DTM0</accession>
<evidence type="ECO:0000256" key="2">
    <source>
        <dbReference type="ARBA" id="ARBA00022525"/>
    </source>
</evidence>
<feature type="signal peptide" evidence="6">
    <location>
        <begin position="1"/>
        <end position="28"/>
    </location>
</feature>
<dbReference type="Proteomes" id="UP001180020">
    <property type="component" value="Unassembled WGS sequence"/>
</dbReference>
<evidence type="ECO:0000256" key="1">
    <source>
        <dbReference type="ARBA" id="ARBA00004613"/>
    </source>
</evidence>
<dbReference type="InterPro" id="IPR002902">
    <property type="entry name" value="GNK2"/>
</dbReference>
<keyword evidence="2" id="KW-0964">Secreted</keyword>
<dbReference type="AlphaFoldDB" id="A0AAV9DTM0"/>
<dbReference type="PROSITE" id="PS51473">
    <property type="entry name" value="GNK2"/>
    <property type="match status" value="2"/>
</dbReference>
<dbReference type="InterPro" id="IPR050581">
    <property type="entry name" value="CRR_secretory_protein"/>
</dbReference>
<name>A0AAV9DTM0_ACOCL</name>
<gene>
    <name evidence="8" type="primary">CRRSP38</name>
    <name evidence="8" type="ORF">QJS10_CPB11g01162</name>
</gene>
<dbReference type="CDD" id="cd23509">
    <property type="entry name" value="Gnk2-like"/>
    <property type="match status" value="2"/>
</dbReference>
<reference evidence="8" key="1">
    <citation type="journal article" date="2023" name="Nat. Commun.">
        <title>Diploid and tetraploid genomes of Acorus and the evolution of monocots.</title>
        <authorList>
            <person name="Ma L."/>
            <person name="Liu K.W."/>
            <person name="Li Z."/>
            <person name="Hsiao Y.Y."/>
            <person name="Qi Y."/>
            <person name="Fu T."/>
            <person name="Tang G.D."/>
            <person name="Zhang D."/>
            <person name="Sun W.H."/>
            <person name="Liu D.K."/>
            <person name="Li Y."/>
            <person name="Chen G.Z."/>
            <person name="Liu X.D."/>
            <person name="Liao X.Y."/>
            <person name="Jiang Y.T."/>
            <person name="Yu X."/>
            <person name="Hao Y."/>
            <person name="Huang J."/>
            <person name="Zhao X.W."/>
            <person name="Ke S."/>
            <person name="Chen Y.Y."/>
            <person name="Wu W.L."/>
            <person name="Hsu J.L."/>
            <person name="Lin Y.F."/>
            <person name="Huang M.D."/>
            <person name="Li C.Y."/>
            <person name="Huang L."/>
            <person name="Wang Z.W."/>
            <person name="Zhao X."/>
            <person name="Zhong W.Y."/>
            <person name="Peng D.H."/>
            <person name="Ahmad S."/>
            <person name="Lan S."/>
            <person name="Zhang J.S."/>
            <person name="Tsai W.C."/>
            <person name="Van de Peer Y."/>
            <person name="Liu Z.J."/>
        </authorList>
    </citation>
    <scope>NUCLEOTIDE SEQUENCE</scope>
    <source>
        <strain evidence="8">CP</strain>
    </source>
</reference>
<feature type="domain" description="Gnk2-homologous" evidence="7">
    <location>
        <begin position="29"/>
        <end position="131"/>
    </location>
</feature>
<comment type="similarity">
    <text evidence="5">Belongs to the cysteine-rich repeat secretory protein family.</text>
</comment>
<comment type="caution">
    <text evidence="8">The sequence shown here is derived from an EMBL/GenBank/DDBJ whole genome shotgun (WGS) entry which is preliminary data.</text>
</comment>
<dbReference type="FunFam" id="3.30.430.20:FF:000003">
    <property type="entry name" value="Cysteine-rich RLK (RECEPTOR-like protein kinase) 10"/>
    <property type="match status" value="1"/>
</dbReference>
<protein>
    <submittedName>
        <fullName evidence="8">Cysteine-rich repeat secretory protein 38</fullName>
    </submittedName>
</protein>
<dbReference type="PANTHER" id="PTHR32411:SF43">
    <property type="entry name" value="CYSTEINE-RICH REPEAT SECRETORY PROTEIN 38"/>
    <property type="match status" value="1"/>
</dbReference>
<evidence type="ECO:0000259" key="7">
    <source>
        <dbReference type="PROSITE" id="PS51473"/>
    </source>
</evidence>
<reference evidence="8" key="2">
    <citation type="submission" date="2023-06" db="EMBL/GenBank/DDBJ databases">
        <authorList>
            <person name="Ma L."/>
            <person name="Liu K.-W."/>
            <person name="Li Z."/>
            <person name="Hsiao Y.-Y."/>
            <person name="Qi Y."/>
            <person name="Fu T."/>
            <person name="Tang G."/>
            <person name="Zhang D."/>
            <person name="Sun W.-H."/>
            <person name="Liu D.-K."/>
            <person name="Li Y."/>
            <person name="Chen G.-Z."/>
            <person name="Liu X.-D."/>
            <person name="Liao X.-Y."/>
            <person name="Jiang Y.-T."/>
            <person name="Yu X."/>
            <person name="Hao Y."/>
            <person name="Huang J."/>
            <person name="Zhao X.-W."/>
            <person name="Ke S."/>
            <person name="Chen Y.-Y."/>
            <person name="Wu W.-L."/>
            <person name="Hsu J.-L."/>
            <person name="Lin Y.-F."/>
            <person name="Huang M.-D."/>
            <person name="Li C.-Y."/>
            <person name="Huang L."/>
            <person name="Wang Z.-W."/>
            <person name="Zhao X."/>
            <person name="Zhong W.-Y."/>
            <person name="Peng D.-H."/>
            <person name="Ahmad S."/>
            <person name="Lan S."/>
            <person name="Zhang J.-S."/>
            <person name="Tsai W.-C."/>
            <person name="Van De Peer Y."/>
            <person name="Liu Z.-J."/>
        </authorList>
    </citation>
    <scope>NUCLEOTIDE SEQUENCE</scope>
    <source>
        <strain evidence="8">CP</strain>
        <tissue evidence="8">Leaves</tissue>
    </source>
</reference>
<proteinExistence type="inferred from homology"/>
<sequence length="319" mass="35496">MSIIMDFISQVPLLLIISLSLITTTTRADPLYQICQNNGNYTTNNTYQSNLNTLLRSLSSNGPITGFFTATQGSPPDQVDGLVLCRGDTNETTCAACLDNAVPDITQLCPYQKSAIIWYDDCLLRYSNLRFFNSSDESHDFYMWNVKNVSDPTPFFKMLNGLMDSLVNQAVNDTSSEMFATRDVKVNGAQRLYGLVQCTRDLSGDSCANCLRDAIGEIPTCCAGKIGGRVIGASCNIREEKEEQAKNSSSDHHPCVPFSSNCLRSFRLPAKKDDYYEECTNGYMAPEYAMRGHFSIKSDVFSFGVLVLEIMTGWRSNQF</sequence>
<comment type="subcellular location">
    <subcellularLocation>
        <location evidence="1">Secreted</location>
    </subcellularLocation>
</comment>
<dbReference type="InterPro" id="IPR038408">
    <property type="entry name" value="GNK2_sf"/>
</dbReference>
<dbReference type="SUPFAM" id="SSF56112">
    <property type="entry name" value="Protein kinase-like (PK-like)"/>
    <property type="match status" value="1"/>
</dbReference>
<evidence type="ECO:0000256" key="3">
    <source>
        <dbReference type="ARBA" id="ARBA00022729"/>
    </source>
</evidence>
<feature type="chain" id="PRO_5043754098" evidence="6">
    <location>
        <begin position="29"/>
        <end position="319"/>
    </location>
</feature>
<dbReference type="Gene3D" id="3.30.430.20">
    <property type="entry name" value="Gnk2 domain, C-X8-C-X2-C motif"/>
    <property type="match status" value="2"/>
</dbReference>
<keyword evidence="9" id="KW-1185">Reference proteome</keyword>
<evidence type="ECO:0000256" key="4">
    <source>
        <dbReference type="ARBA" id="ARBA00022737"/>
    </source>
</evidence>
<dbReference type="InterPro" id="IPR001245">
    <property type="entry name" value="Ser-Thr/Tyr_kinase_cat_dom"/>
</dbReference>
<dbReference type="GO" id="GO:0005576">
    <property type="term" value="C:extracellular region"/>
    <property type="evidence" value="ECO:0007669"/>
    <property type="project" value="UniProtKB-SubCell"/>
</dbReference>
<keyword evidence="3 6" id="KW-0732">Signal</keyword>
<evidence type="ECO:0000256" key="5">
    <source>
        <dbReference type="ARBA" id="ARBA00038515"/>
    </source>
</evidence>
<dbReference type="Pfam" id="PF07714">
    <property type="entry name" value="PK_Tyr_Ser-Thr"/>
    <property type="match status" value="1"/>
</dbReference>
<dbReference type="EMBL" id="JAUJYO010000011">
    <property type="protein sequence ID" value="KAK1304020.1"/>
    <property type="molecule type" value="Genomic_DNA"/>
</dbReference>
<feature type="domain" description="Gnk2-homologous" evidence="7">
    <location>
        <begin position="137"/>
        <end position="244"/>
    </location>
</feature>
<dbReference type="Pfam" id="PF01657">
    <property type="entry name" value="Stress-antifung"/>
    <property type="match status" value="2"/>
</dbReference>
<keyword evidence="4" id="KW-0677">Repeat</keyword>
<organism evidence="8 9">
    <name type="scientific">Acorus calamus</name>
    <name type="common">Sweet flag</name>
    <dbReference type="NCBI Taxonomy" id="4465"/>
    <lineage>
        <taxon>Eukaryota</taxon>
        <taxon>Viridiplantae</taxon>
        <taxon>Streptophyta</taxon>
        <taxon>Embryophyta</taxon>
        <taxon>Tracheophyta</taxon>
        <taxon>Spermatophyta</taxon>
        <taxon>Magnoliopsida</taxon>
        <taxon>Liliopsida</taxon>
        <taxon>Acoraceae</taxon>
        <taxon>Acorus</taxon>
    </lineage>
</organism>
<evidence type="ECO:0000256" key="6">
    <source>
        <dbReference type="SAM" id="SignalP"/>
    </source>
</evidence>
<dbReference type="PANTHER" id="PTHR32411">
    <property type="entry name" value="CYSTEINE-RICH REPEAT SECRETORY PROTEIN 38-RELATED"/>
    <property type="match status" value="1"/>
</dbReference>
<dbReference type="FunFam" id="3.30.430.20:FF:000002">
    <property type="entry name" value="Cysteine-rich receptor-like protein kinase 10"/>
    <property type="match status" value="1"/>
</dbReference>
<evidence type="ECO:0000313" key="9">
    <source>
        <dbReference type="Proteomes" id="UP001180020"/>
    </source>
</evidence>
<evidence type="ECO:0000313" key="8">
    <source>
        <dbReference type="EMBL" id="KAK1304020.1"/>
    </source>
</evidence>